<reference evidence="2 3" key="1">
    <citation type="submission" date="2020-08" db="EMBL/GenBank/DDBJ databases">
        <authorList>
            <person name="Koutsovoulos G."/>
            <person name="Danchin GJ E."/>
        </authorList>
    </citation>
    <scope>NUCLEOTIDE SEQUENCE [LARGE SCALE GENOMIC DNA]</scope>
</reference>
<keyword evidence="1" id="KW-0812">Transmembrane</keyword>
<protein>
    <submittedName>
        <fullName evidence="2">Uncharacterized protein</fullName>
    </submittedName>
</protein>
<accession>A0A6V7Y0C6</accession>
<proteinExistence type="predicted"/>
<dbReference type="Proteomes" id="UP000580250">
    <property type="component" value="Unassembled WGS sequence"/>
</dbReference>
<organism evidence="2 3">
    <name type="scientific">Meloidogyne enterolobii</name>
    <name type="common">Root-knot nematode worm</name>
    <name type="synonym">Meloidogyne mayaguensis</name>
    <dbReference type="NCBI Taxonomy" id="390850"/>
    <lineage>
        <taxon>Eukaryota</taxon>
        <taxon>Metazoa</taxon>
        <taxon>Ecdysozoa</taxon>
        <taxon>Nematoda</taxon>
        <taxon>Chromadorea</taxon>
        <taxon>Rhabditida</taxon>
        <taxon>Tylenchina</taxon>
        <taxon>Tylenchomorpha</taxon>
        <taxon>Tylenchoidea</taxon>
        <taxon>Meloidogynidae</taxon>
        <taxon>Meloidogyninae</taxon>
        <taxon>Meloidogyne</taxon>
    </lineage>
</organism>
<comment type="caution">
    <text evidence="2">The sequence shown here is derived from an EMBL/GenBank/DDBJ whole genome shotgun (WGS) entry which is preliminary data.</text>
</comment>
<gene>
    <name evidence="2" type="ORF">MENT_LOCUS58856</name>
</gene>
<evidence type="ECO:0000313" key="2">
    <source>
        <dbReference type="EMBL" id="CAD2205070.1"/>
    </source>
</evidence>
<keyword evidence="1" id="KW-1133">Transmembrane helix</keyword>
<evidence type="ECO:0000256" key="1">
    <source>
        <dbReference type="SAM" id="Phobius"/>
    </source>
</evidence>
<name>A0A6V7Y0C6_MELEN</name>
<sequence>MEQMVSGGSRMCSTIWSVLHGHWSRWMVVVVGVMLLLRASASGWLVLFFN</sequence>
<evidence type="ECO:0000313" key="3">
    <source>
        <dbReference type="Proteomes" id="UP000580250"/>
    </source>
</evidence>
<feature type="transmembrane region" description="Helical" evidence="1">
    <location>
        <begin position="26"/>
        <end position="49"/>
    </location>
</feature>
<keyword evidence="1" id="KW-0472">Membrane</keyword>
<dbReference type="EMBL" id="CAJEWN010002733">
    <property type="protein sequence ID" value="CAD2205070.1"/>
    <property type="molecule type" value="Genomic_DNA"/>
</dbReference>
<dbReference type="AlphaFoldDB" id="A0A6V7Y0C6"/>